<name>A0A8R1ENR6_CAEJA</name>
<evidence type="ECO:0000313" key="3">
    <source>
        <dbReference type="Proteomes" id="UP000005237"/>
    </source>
</evidence>
<dbReference type="Proteomes" id="UP000005237">
    <property type="component" value="Unassembled WGS sequence"/>
</dbReference>
<reference evidence="2" key="2">
    <citation type="submission" date="2022-06" db="UniProtKB">
        <authorList>
            <consortium name="EnsemblMetazoa"/>
        </authorList>
    </citation>
    <scope>IDENTIFICATION</scope>
    <source>
        <strain evidence="2">DF5081</strain>
    </source>
</reference>
<proteinExistence type="predicted"/>
<evidence type="ECO:0000313" key="2">
    <source>
        <dbReference type="EnsemblMetazoa" id="CJA38665.1"/>
    </source>
</evidence>
<protein>
    <submittedName>
        <fullName evidence="2">Uncharacterized protein</fullName>
    </submittedName>
</protein>
<organism evidence="2 3">
    <name type="scientific">Caenorhabditis japonica</name>
    <dbReference type="NCBI Taxonomy" id="281687"/>
    <lineage>
        <taxon>Eukaryota</taxon>
        <taxon>Metazoa</taxon>
        <taxon>Ecdysozoa</taxon>
        <taxon>Nematoda</taxon>
        <taxon>Chromadorea</taxon>
        <taxon>Rhabditida</taxon>
        <taxon>Rhabditina</taxon>
        <taxon>Rhabditomorpha</taxon>
        <taxon>Rhabditoidea</taxon>
        <taxon>Rhabditidae</taxon>
        <taxon>Peloderinae</taxon>
        <taxon>Caenorhabditis</taxon>
    </lineage>
</organism>
<keyword evidence="3" id="KW-1185">Reference proteome</keyword>
<reference evidence="3" key="1">
    <citation type="submission" date="2010-08" db="EMBL/GenBank/DDBJ databases">
        <authorList>
            <consortium name="Caenorhabditis japonica Sequencing Consortium"/>
            <person name="Wilson R.K."/>
        </authorList>
    </citation>
    <scope>NUCLEOTIDE SEQUENCE [LARGE SCALE GENOMIC DNA]</scope>
    <source>
        <strain evidence="3">DF5081</strain>
    </source>
</reference>
<sequence>MTSDRSSVLTSHSGGGDSADGSTAIPDYQTGDEEEDSRLKKLHYAALEFQKVQTNYVQYLKEMAE</sequence>
<dbReference type="AlphaFoldDB" id="A0A8R1ENR6"/>
<accession>A0A8R1ENR6</accession>
<feature type="region of interest" description="Disordered" evidence="1">
    <location>
        <begin position="1"/>
        <end position="37"/>
    </location>
</feature>
<evidence type="ECO:0000256" key="1">
    <source>
        <dbReference type="SAM" id="MobiDB-lite"/>
    </source>
</evidence>
<dbReference type="EnsemblMetazoa" id="CJA38665.1">
    <property type="protein sequence ID" value="CJA38665.1"/>
    <property type="gene ID" value="WBGene00214512"/>
</dbReference>